<dbReference type="GO" id="GO:0005524">
    <property type="term" value="F:ATP binding"/>
    <property type="evidence" value="ECO:0007669"/>
    <property type="project" value="UniProtKB-UniRule"/>
</dbReference>
<dbReference type="Gene3D" id="3.40.50.300">
    <property type="entry name" value="P-loop containing nucleotide triphosphate hydrolases"/>
    <property type="match status" value="2"/>
</dbReference>
<dbReference type="CDD" id="cd17932">
    <property type="entry name" value="DEXQc_UvrD"/>
    <property type="match status" value="1"/>
</dbReference>
<dbReference type="GO" id="GO:0000725">
    <property type="term" value="P:recombinational repair"/>
    <property type="evidence" value="ECO:0007669"/>
    <property type="project" value="TreeGrafter"/>
</dbReference>
<evidence type="ECO:0000256" key="6">
    <source>
        <dbReference type="ARBA" id="ARBA00023235"/>
    </source>
</evidence>
<dbReference type="GO" id="GO:0043138">
    <property type="term" value="F:3'-5' DNA helicase activity"/>
    <property type="evidence" value="ECO:0007669"/>
    <property type="project" value="UniProtKB-EC"/>
</dbReference>
<name>A0A176K3W9_9BACT</name>
<evidence type="ECO:0000259" key="11">
    <source>
        <dbReference type="PROSITE" id="PS51198"/>
    </source>
</evidence>
<dbReference type="PANTHER" id="PTHR11070">
    <property type="entry name" value="UVRD / RECB / PCRA DNA HELICASE FAMILY MEMBER"/>
    <property type="match status" value="1"/>
</dbReference>
<evidence type="ECO:0000256" key="4">
    <source>
        <dbReference type="ARBA" id="ARBA00022806"/>
    </source>
</evidence>
<dbReference type="InterPro" id="IPR014017">
    <property type="entry name" value="DNA_helicase_UvrD-like_C"/>
</dbReference>
<reference evidence="13 14" key="1">
    <citation type="submission" date="2014-02" db="EMBL/GenBank/DDBJ databases">
        <title>Kosmotoga genome sequencing.</title>
        <authorList>
            <person name="Pollo S.M."/>
            <person name="Charchuk R."/>
            <person name="Nesbo C.L."/>
        </authorList>
    </citation>
    <scope>NUCLEOTIDE SEQUENCE [LARGE SCALE GENOMIC DNA]</scope>
    <source>
        <strain evidence="13 14">S304</strain>
    </source>
</reference>
<sequence length="658" mass="75623">MNMKEKARKYKLKPNPVPEFISGALDPEQLDAVLNSSGRTLIIAGPGSGKTRVITYKIAHLVASGIKPENILLVTFTRAASREMIERARRASGSDLKGMLAGTFHHISNYFLRKYSNRIDINSNFTILDREDAKDLIKHCRSQLLEETGKKNSSILPSAGVLQSIYSYAVNCGLSLRESIVHQNRKFLGVEEYIEEIWKRYTILKSENNSLDYDDLLIKALQLFESNPEALEIESMRFRWILVDEFQDTNILQYKLIELLSGVHGNLVVVGDDAQSIYSFRGARFENVFDFLKAPDTKTFKIQTNYRSTPEIVRLINNIIPSSAIEKSLKAVRNPGPMPVIAETWDNMEEANFVAQKIEEHINDGILPEKIAVLYRSHYHSLELQMELDRRKIDYILFSGPRFVETAHVKDIIAFLKVLVNPYDQLSWGRILRLFPGVGSMTSVKIINALQACEGDRDKIIELLKEFNGSRIRLENLLAILEPVKDEKQPVNVIQKIFDTFYSDYLDEKYPDARDRKLDIERLMEISERYSSITELLEDLAVSEKVDIERERTRKEARVVLSTVHQAKGLEWDVVFIIAVNPGDFPSYFSLNEGNIDEEERIFYVAVTRARDYLYIIKQKGGRSRPMMGNRYVFRAGHDFIAKIPEDTVEFWDVGWDL</sequence>
<evidence type="ECO:0000256" key="9">
    <source>
        <dbReference type="ARBA" id="ARBA00048988"/>
    </source>
</evidence>
<feature type="domain" description="UvrD-like helicase ATP-binding" evidence="11">
    <location>
        <begin position="23"/>
        <end position="309"/>
    </location>
</feature>
<dbReference type="InterPro" id="IPR000212">
    <property type="entry name" value="DNA_helicase_UvrD/REP"/>
</dbReference>
<keyword evidence="2 10" id="KW-0547">Nucleotide-binding</keyword>
<feature type="binding site" evidence="10">
    <location>
        <begin position="44"/>
        <end position="51"/>
    </location>
    <ligand>
        <name>ATP</name>
        <dbReference type="ChEBI" id="CHEBI:30616"/>
    </ligand>
</feature>
<comment type="similarity">
    <text evidence="1">Belongs to the helicase family. UvrD subfamily.</text>
</comment>
<evidence type="ECO:0000256" key="10">
    <source>
        <dbReference type="PROSITE-ProRule" id="PRU00560"/>
    </source>
</evidence>
<proteinExistence type="inferred from homology"/>
<comment type="catalytic activity">
    <reaction evidence="9">
        <text>ATP + H2O = ADP + phosphate + H(+)</text>
        <dbReference type="Rhea" id="RHEA:13065"/>
        <dbReference type="ChEBI" id="CHEBI:15377"/>
        <dbReference type="ChEBI" id="CHEBI:15378"/>
        <dbReference type="ChEBI" id="CHEBI:30616"/>
        <dbReference type="ChEBI" id="CHEBI:43474"/>
        <dbReference type="ChEBI" id="CHEBI:456216"/>
        <dbReference type="EC" id="5.6.2.4"/>
    </reaction>
</comment>
<evidence type="ECO:0000313" key="14">
    <source>
        <dbReference type="Proteomes" id="UP000077339"/>
    </source>
</evidence>
<dbReference type="STRING" id="1453497.AT15_02975"/>
<dbReference type="PROSITE" id="PS51217">
    <property type="entry name" value="UVRD_HELICASE_CTER"/>
    <property type="match status" value="1"/>
</dbReference>
<dbReference type="InterPro" id="IPR027417">
    <property type="entry name" value="P-loop_NTPase"/>
</dbReference>
<dbReference type="GO" id="GO:0005829">
    <property type="term" value="C:cytosol"/>
    <property type="evidence" value="ECO:0007669"/>
    <property type="project" value="TreeGrafter"/>
</dbReference>
<evidence type="ECO:0000256" key="2">
    <source>
        <dbReference type="ARBA" id="ARBA00022741"/>
    </source>
</evidence>
<dbReference type="Pfam" id="PF13361">
    <property type="entry name" value="UvrD_C"/>
    <property type="match status" value="1"/>
</dbReference>
<comment type="caution">
    <text evidence="13">The sequence shown here is derived from an EMBL/GenBank/DDBJ whole genome shotgun (WGS) entry which is preliminary data.</text>
</comment>
<dbReference type="Gene3D" id="1.10.10.160">
    <property type="match status" value="1"/>
</dbReference>
<keyword evidence="4 10" id="KW-0347">Helicase</keyword>
<keyword evidence="14" id="KW-1185">Reference proteome</keyword>
<keyword evidence="6" id="KW-0413">Isomerase</keyword>
<evidence type="ECO:0000256" key="7">
    <source>
        <dbReference type="ARBA" id="ARBA00034617"/>
    </source>
</evidence>
<dbReference type="PATRIC" id="fig|1453497.3.peg.590"/>
<dbReference type="EMBL" id="JFHK01000002">
    <property type="protein sequence ID" value="OAA31807.1"/>
    <property type="molecule type" value="Genomic_DNA"/>
</dbReference>
<dbReference type="Pfam" id="PF00580">
    <property type="entry name" value="UvrD-helicase"/>
    <property type="match status" value="1"/>
</dbReference>
<evidence type="ECO:0000256" key="8">
    <source>
        <dbReference type="ARBA" id="ARBA00034808"/>
    </source>
</evidence>
<keyword evidence="3 10" id="KW-0378">Hydrolase</keyword>
<keyword evidence="5 10" id="KW-0067">ATP-binding</keyword>
<dbReference type="SUPFAM" id="SSF52540">
    <property type="entry name" value="P-loop containing nucleoside triphosphate hydrolases"/>
    <property type="match status" value="1"/>
</dbReference>
<dbReference type="Gene3D" id="1.10.486.10">
    <property type="entry name" value="PCRA, domain 4"/>
    <property type="match status" value="1"/>
</dbReference>
<dbReference type="PANTHER" id="PTHR11070:SF3">
    <property type="entry name" value="DNA 3'-5' HELICASE"/>
    <property type="match status" value="1"/>
</dbReference>
<protein>
    <recommendedName>
        <fullName evidence="8">DNA 3'-5' helicase</fullName>
        <ecNumber evidence="8">5.6.2.4</ecNumber>
    </recommendedName>
</protein>
<gene>
    <name evidence="13" type="ORF">AT15_02975</name>
</gene>
<dbReference type="AlphaFoldDB" id="A0A176K3W9"/>
<dbReference type="PROSITE" id="PS51198">
    <property type="entry name" value="UVRD_HELICASE_ATP_BIND"/>
    <property type="match status" value="1"/>
</dbReference>
<dbReference type="GO" id="GO:0016887">
    <property type="term" value="F:ATP hydrolysis activity"/>
    <property type="evidence" value="ECO:0007669"/>
    <property type="project" value="RHEA"/>
</dbReference>
<evidence type="ECO:0000259" key="12">
    <source>
        <dbReference type="PROSITE" id="PS51217"/>
    </source>
</evidence>
<dbReference type="EC" id="5.6.2.4" evidence="8"/>
<accession>A0A176K3W9</accession>
<evidence type="ECO:0000256" key="1">
    <source>
        <dbReference type="ARBA" id="ARBA00009922"/>
    </source>
</evidence>
<comment type="catalytic activity">
    <reaction evidence="7">
        <text>Couples ATP hydrolysis with the unwinding of duplex DNA by translocating in the 3'-5' direction.</text>
        <dbReference type="EC" id="5.6.2.4"/>
    </reaction>
</comment>
<dbReference type="InterPro" id="IPR014016">
    <property type="entry name" value="UvrD-like_ATP-bd"/>
</dbReference>
<evidence type="ECO:0000256" key="3">
    <source>
        <dbReference type="ARBA" id="ARBA00022801"/>
    </source>
</evidence>
<dbReference type="InterPro" id="IPR013986">
    <property type="entry name" value="DExx_box_DNA_helicase_dom_sf"/>
</dbReference>
<dbReference type="Proteomes" id="UP000077339">
    <property type="component" value="Unassembled WGS sequence"/>
</dbReference>
<evidence type="ECO:0000313" key="13">
    <source>
        <dbReference type="EMBL" id="OAA31807.1"/>
    </source>
</evidence>
<organism evidence="13 14">
    <name type="scientific">Kosmotoga arenicorallina S304</name>
    <dbReference type="NCBI Taxonomy" id="1453497"/>
    <lineage>
        <taxon>Bacteria</taxon>
        <taxon>Thermotogati</taxon>
        <taxon>Thermotogota</taxon>
        <taxon>Thermotogae</taxon>
        <taxon>Kosmotogales</taxon>
        <taxon>Kosmotogaceae</taxon>
        <taxon>Kosmotoga</taxon>
    </lineage>
</organism>
<dbReference type="GO" id="GO:0003677">
    <property type="term" value="F:DNA binding"/>
    <property type="evidence" value="ECO:0007669"/>
    <property type="project" value="InterPro"/>
</dbReference>
<feature type="domain" description="UvrD-like helicase C-terminal" evidence="12">
    <location>
        <begin position="310"/>
        <end position="569"/>
    </location>
</feature>
<evidence type="ECO:0000256" key="5">
    <source>
        <dbReference type="ARBA" id="ARBA00022840"/>
    </source>
</evidence>